<evidence type="ECO:0000256" key="1">
    <source>
        <dbReference type="SAM" id="SignalP"/>
    </source>
</evidence>
<dbReference type="EMBL" id="BAAFSF010000001">
    <property type="protein sequence ID" value="GAB1251419.1"/>
    <property type="molecule type" value="Genomic_DNA"/>
</dbReference>
<dbReference type="Pfam" id="PF16115">
    <property type="entry name" value="DUF4831"/>
    <property type="match status" value="1"/>
</dbReference>
<comment type="caution">
    <text evidence="2">The sequence shown here is derived from an EMBL/GenBank/DDBJ whole genome shotgun (WGS) entry which is preliminary data.</text>
</comment>
<name>A0ABQ0E141_9PORP</name>
<dbReference type="Proteomes" id="UP001628220">
    <property type="component" value="Unassembled WGS sequence"/>
</dbReference>
<organism evidence="2 3">
    <name type="scientific">Porphyromonas miyakawae</name>
    <dbReference type="NCBI Taxonomy" id="3137470"/>
    <lineage>
        <taxon>Bacteria</taxon>
        <taxon>Pseudomonadati</taxon>
        <taxon>Bacteroidota</taxon>
        <taxon>Bacteroidia</taxon>
        <taxon>Bacteroidales</taxon>
        <taxon>Porphyromonadaceae</taxon>
        <taxon>Porphyromonas</taxon>
    </lineage>
</organism>
<reference evidence="2 3" key="1">
    <citation type="journal article" date="2025" name="Int. J. Syst. Evol. Microbiol.">
        <title>Desulfovibrio falkowii sp. nov., Porphyromonas miyakawae sp. nov., Mediterraneibacter flintii sp. nov. and Owariibacterium komagatae gen. nov., sp. nov., isolated from human faeces.</title>
        <authorList>
            <person name="Hamaguchi T."/>
            <person name="Ohara M."/>
            <person name="Hisatomi A."/>
            <person name="Sekiguchi K."/>
            <person name="Takeda J.I."/>
            <person name="Ueyama J."/>
            <person name="Ito M."/>
            <person name="Nishiwaki H."/>
            <person name="Ogi T."/>
            <person name="Hirayama M."/>
            <person name="Ohkuma M."/>
            <person name="Sakamoto M."/>
            <person name="Ohno K."/>
        </authorList>
    </citation>
    <scope>NUCLEOTIDE SEQUENCE [LARGE SCALE GENOMIC DNA]</scope>
    <source>
        <strain evidence="2 3">13CB11C</strain>
    </source>
</reference>
<feature type="chain" id="PRO_5047281922" evidence="1">
    <location>
        <begin position="28"/>
        <end position="365"/>
    </location>
</feature>
<proteinExistence type="predicted"/>
<keyword evidence="3" id="KW-1185">Reference proteome</keyword>
<feature type="signal peptide" evidence="1">
    <location>
        <begin position="1"/>
        <end position="27"/>
    </location>
</feature>
<sequence length="365" mass="40822">MKVNRYYVCTIASLFLLLLGTFGTLSAQEVTRRIYSVDVKEKGITYFLPKTRIVITLHAEEGLFTPGCYARYAELLLGRKATEQASKENKLTLAEIATEGIVNEEEIYTVEFRPQTASSYLSLTREGILAAINATPAILPTKSETDYTQELQTKETKIDPVFPAEYGFATSEAKRAEIAAQTLFDLKENLQLLISGKAENAPHEGEAFRLMVSTLQSQIASIEALFYGTESTHKYIKRFRVLPDKATTPLALTRFSKENGFIGTEMHRGELITLRYSSIMEAVLSPEEEKDLSKLKGIIYNVPGQAQVSLYQSDRLIAEKELVLTQFGTKRSLSIRMGRSRNSNLAVQFDITTGALIDIREATEQ</sequence>
<gene>
    <name evidence="2" type="ORF">Tsumi_05230</name>
</gene>
<protein>
    <submittedName>
        <fullName evidence="2">DUF4831 family protein</fullName>
    </submittedName>
</protein>
<evidence type="ECO:0000313" key="2">
    <source>
        <dbReference type="EMBL" id="GAB1251419.1"/>
    </source>
</evidence>
<dbReference type="InterPro" id="IPR032265">
    <property type="entry name" value="DUF4831"/>
</dbReference>
<dbReference type="RefSeq" id="WP_411915230.1">
    <property type="nucleotide sequence ID" value="NZ_BAAFSF010000001.1"/>
</dbReference>
<evidence type="ECO:0000313" key="3">
    <source>
        <dbReference type="Proteomes" id="UP001628220"/>
    </source>
</evidence>
<keyword evidence="1" id="KW-0732">Signal</keyword>
<accession>A0ABQ0E141</accession>